<keyword evidence="1" id="KW-1015">Disulfide bond</keyword>
<dbReference type="InterPro" id="IPR001190">
    <property type="entry name" value="SRCR"/>
</dbReference>
<organism evidence="4 5">
    <name type="scientific">Owenia fusiformis</name>
    <name type="common">Polychaete worm</name>
    <dbReference type="NCBI Taxonomy" id="6347"/>
    <lineage>
        <taxon>Eukaryota</taxon>
        <taxon>Metazoa</taxon>
        <taxon>Spiralia</taxon>
        <taxon>Lophotrochozoa</taxon>
        <taxon>Annelida</taxon>
        <taxon>Polychaeta</taxon>
        <taxon>Sedentaria</taxon>
        <taxon>Canalipalpata</taxon>
        <taxon>Sabellida</taxon>
        <taxon>Oweniida</taxon>
        <taxon>Oweniidae</taxon>
        <taxon>Owenia</taxon>
    </lineage>
</organism>
<dbReference type="SMART" id="SM00202">
    <property type="entry name" value="SR"/>
    <property type="match status" value="1"/>
</dbReference>
<evidence type="ECO:0000256" key="2">
    <source>
        <dbReference type="PROSITE-ProRule" id="PRU00196"/>
    </source>
</evidence>
<dbReference type="Pfam" id="PF00530">
    <property type="entry name" value="SRCR"/>
    <property type="match status" value="1"/>
</dbReference>
<dbReference type="AlphaFoldDB" id="A0A8S4NLV8"/>
<dbReference type="Gene3D" id="3.10.250.10">
    <property type="entry name" value="SRCR-like domain"/>
    <property type="match status" value="1"/>
</dbReference>
<dbReference type="PANTHER" id="PTHR48071:SF18">
    <property type="entry name" value="DELETED IN MALIGNANT BRAIN TUMORS 1 PROTEIN-RELATED"/>
    <property type="match status" value="1"/>
</dbReference>
<evidence type="ECO:0000313" key="5">
    <source>
        <dbReference type="Proteomes" id="UP000749559"/>
    </source>
</evidence>
<feature type="non-terminal residue" evidence="4">
    <location>
        <position position="105"/>
    </location>
</feature>
<evidence type="ECO:0000256" key="1">
    <source>
        <dbReference type="ARBA" id="ARBA00023157"/>
    </source>
</evidence>
<sequence>ARLVYFEKQSLVNMKSVYFMLSSLCMIEVRISGKIVNKDYDVRLTGGNKNEGRVEVYLNGTWGGICKPGWDVKDVRVVCRQLGFHDRNLNAIVGFTWYGRRNQAY</sequence>
<gene>
    <name evidence="4" type="ORF">OFUS_LOCUS9108</name>
</gene>
<dbReference type="InterPro" id="IPR036772">
    <property type="entry name" value="SRCR-like_dom_sf"/>
</dbReference>
<feature type="non-terminal residue" evidence="4">
    <location>
        <position position="1"/>
    </location>
</feature>
<protein>
    <recommendedName>
        <fullName evidence="3">SRCR domain-containing protein</fullName>
    </recommendedName>
</protein>
<reference evidence="4" key="1">
    <citation type="submission" date="2022-03" db="EMBL/GenBank/DDBJ databases">
        <authorList>
            <person name="Martin C."/>
        </authorList>
    </citation>
    <scope>NUCLEOTIDE SEQUENCE</scope>
</reference>
<dbReference type="PRINTS" id="PR00258">
    <property type="entry name" value="SPERACTRCPTR"/>
</dbReference>
<comment type="caution">
    <text evidence="2">Lacks conserved residue(s) required for the propagation of feature annotation.</text>
</comment>
<name>A0A8S4NLV8_OWEFU</name>
<dbReference type="PROSITE" id="PS50287">
    <property type="entry name" value="SRCR_2"/>
    <property type="match status" value="1"/>
</dbReference>
<evidence type="ECO:0000259" key="3">
    <source>
        <dbReference type="PROSITE" id="PS50287"/>
    </source>
</evidence>
<dbReference type="OrthoDB" id="6286334at2759"/>
<dbReference type="SUPFAM" id="SSF56487">
    <property type="entry name" value="SRCR-like"/>
    <property type="match status" value="1"/>
</dbReference>
<dbReference type="Proteomes" id="UP000749559">
    <property type="component" value="Unassembled WGS sequence"/>
</dbReference>
<dbReference type="GO" id="GO:0016020">
    <property type="term" value="C:membrane"/>
    <property type="evidence" value="ECO:0007669"/>
    <property type="project" value="InterPro"/>
</dbReference>
<keyword evidence="5" id="KW-1185">Reference proteome</keyword>
<accession>A0A8S4NLV8</accession>
<evidence type="ECO:0000313" key="4">
    <source>
        <dbReference type="EMBL" id="CAH1782688.1"/>
    </source>
</evidence>
<feature type="domain" description="SRCR" evidence="3">
    <location>
        <begin position="42"/>
        <end position="84"/>
    </location>
</feature>
<dbReference type="EMBL" id="CAIIXF020000005">
    <property type="protein sequence ID" value="CAH1782688.1"/>
    <property type="molecule type" value="Genomic_DNA"/>
</dbReference>
<dbReference type="PROSITE" id="PS00420">
    <property type="entry name" value="SRCR_1"/>
    <property type="match status" value="1"/>
</dbReference>
<comment type="caution">
    <text evidence="4">The sequence shown here is derived from an EMBL/GenBank/DDBJ whole genome shotgun (WGS) entry which is preliminary data.</text>
</comment>
<proteinExistence type="predicted"/>
<dbReference type="PANTHER" id="PTHR48071">
    <property type="entry name" value="SRCR DOMAIN-CONTAINING PROTEIN"/>
    <property type="match status" value="1"/>
</dbReference>